<accession>X1T6M6</accession>
<dbReference type="PANTHER" id="PTHR41964:SF1">
    <property type="entry name" value="GLOBAL NITROGEN REGULATOR NRPR"/>
    <property type="match status" value="1"/>
</dbReference>
<dbReference type="AlphaFoldDB" id="X1T6M6"/>
<dbReference type="PANTHER" id="PTHR41964">
    <property type="entry name" value="GLOBAL NITROGEN REGULATOR NRPR"/>
    <property type="match status" value="1"/>
</dbReference>
<feature type="non-terminal residue" evidence="2">
    <location>
        <position position="1"/>
    </location>
</feature>
<dbReference type="InterPro" id="IPR002846">
    <property type="entry name" value="NRD"/>
</dbReference>
<dbReference type="Gene3D" id="3.30.70.1360">
    <property type="entry name" value="mj0159-like"/>
    <property type="match status" value="1"/>
</dbReference>
<dbReference type="EMBL" id="BARW01006194">
    <property type="protein sequence ID" value="GAI87016.1"/>
    <property type="molecule type" value="Genomic_DNA"/>
</dbReference>
<comment type="caution">
    <text evidence="2">The sequence shown here is derived from an EMBL/GenBank/DDBJ whole genome shotgun (WGS) entry which is preliminary data.</text>
</comment>
<gene>
    <name evidence="2" type="ORF">S12H4_12987</name>
</gene>
<evidence type="ECO:0000259" key="1">
    <source>
        <dbReference type="Pfam" id="PF01995"/>
    </source>
</evidence>
<dbReference type="InterPro" id="IPR036984">
    <property type="entry name" value="NrpR_dom_sf"/>
</dbReference>
<organism evidence="2">
    <name type="scientific">marine sediment metagenome</name>
    <dbReference type="NCBI Taxonomy" id="412755"/>
    <lineage>
        <taxon>unclassified sequences</taxon>
        <taxon>metagenomes</taxon>
        <taxon>ecological metagenomes</taxon>
    </lineage>
</organism>
<feature type="domain" description="NrpR regulatory" evidence="1">
    <location>
        <begin position="1"/>
        <end position="102"/>
    </location>
</feature>
<dbReference type="Pfam" id="PF01995">
    <property type="entry name" value="NRD1_2"/>
    <property type="match status" value="1"/>
</dbReference>
<protein>
    <recommendedName>
        <fullName evidence="1">NrpR regulatory domain-containing protein</fullName>
    </recommendedName>
</protein>
<name>X1T6M6_9ZZZZ</name>
<dbReference type="InterPro" id="IPR038982">
    <property type="entry name" value="NrpR"/>
</dbReference>
<sequence>GMTRVGEAVGSGNGRILANYREIPAPARAIVEEVLSRLKEAGIGGVFALGNTSEPICQVTIGLNRVGMVLLGGLNPVAAAVETGVEVESFAESGLIDYAQLEHFSKLVV</sequence>
<proteinExistence type="predicted"/>
<reference evidence="2" key="1">
    <citation type="journal article" date="2014" name="Front. Microbiol.">
        <title>High frequency of phylogenetically diverse reductive dehalogenase-homologous genes in deep subseafloor sedimentary metagenomes.</title>
        <authorList>
            <person name="Kawai M."/>
            <person name="Futagami T."/>
            <person name="Toyoda A."/>
            <person name="Takaki Y."/>
            <person name="Nishi S."/>
            <person name="Hori S."/>
            <person name="Arai W."/>
            <person name="Tsubouchi T."/>
            <person name="Morono Y."/>
            <person name="Uchiyama I."/>
            <person name="Ito T."/>
            <person name="Fujiyama A."/>
            <person name="Inagaki F."/>
            <person name="Takami H."/>
        </authorList>
    </citation>
    <scope>NUCLEOTIDE SEQUENCE</scope>
    <source>
        <strain evidence="2">Expedition CK06-06</strain>
    </source>
</reference>
<evidence type="ECO:0000313" key="2">
    <source>
        <dbReference type="EMBL" id="GAI87016.1"/>
    </source>
</evidence>